<dbReference type="InterPro" id="IPR051447">
    <property type="entry name" value="Lipoprotein-release_system"/>
</dbReference>
<protein>
    <submittedName>
        <fullName evidence="11">Lipoprotein-releasing ABC transporter permease subunit</fullName>
    </submittedName>
</protein>
<dbReference type="OrthoDB" id="9808461at2"/>
<dbReference type="PANTHER" id="PTHR30489:SF0">
    <property type="entry name" value="LIPOPROTEIN-RELEASING SYSTEM TRANSMEMBRANE PROTEIN LOLE"/>
    <property type="match status" value="1"/>
</dbReference>
<evidence type="ECO:0000313" key="12">
    <source>
        <dbReference type="Proteomes" id="UP000319255"/>
    </source>
</evidence>
<comment type="subcellular location">
    <subcellularLocation>
        <location evidence="1">Cell membrane</location>
        <topology evidence="1">Multi-pass membrane protein</topology>
    </subcellularLocation>
</comment>
<dbReference type="AlphaFoldDB" id="A0A501WUU6"/>
<proteinExistence type="inferred from homology"/>
<accession>A0A501WUU6</accession>
<evidence type="ECO:0000256" key="1">
    <source>
        <dbReference type="ARBA" id="ARBA00004651"/>
    </source>
</evidence>
<name>A0A501WUU6_9RHOB</name>
<keyword evidence="5 8" id="KW-0812">Transmembrane</keyword>
<keyword evidence="6 8" id="KW-1133">Transmembrane helix</keyword>
<evidence type="ECO:0000256" key="3">
    <source>
        <dbReference type="ARBA" id="ARBA00022448"/>
    </source>
</evidence>
<dbReference type="InterPro" id="IPR003838">
    <property type="entry name" value="ABC3_permease_C"/>
</dbReference>
<evidence type="ECO:0000256" key="6">
    <source>
        <dbReference type="ARBA" id="ARBA00022989"/>
    </source>
</evidence>
<dbReference type="EMBL" id="VFRP01000004">
    <property type="protein sequence ID" value="TPE52170.1"/>
    <property type="molecule type" value="Genomic_DNA"/>
</dbReference>
<reference evidence="11 12" key="1">
    <citation type="submission" date="2019-06" db="EMBL/GenBank/DDBJ databases">
        <title>A novel bacterium of genus Amaricoccus, isolated from marine sediment.</title>
        <authorList>
            <person name="Huang H."/>
            <person name="Mo K."/>
            <person name="Hu Y."/>
        </authorList>
    </citation>
    <scope>NUCLEOTIDE SEQUENCE [LARGE SCALE GENOMIC DNA]</scope>
    <source>
        <strain evidence="11 12">HB172011</strain>
    </source>
</reference>
<dbReference type="RefSeq" id="WP_140453412.1">
    <property type="nucleotide sequence ID" value="NZ_VFRP01000004.1"/>
</dbReference>
<dbReference type="GO" id="GO:0044874">
    <property type="term" value="P:lipoprotein localization to outer membrane"/>
    <property type="evidence" value="ECO:0007669"/>
    <property type="project" value="TreeGrafter"/>
</dbReference>
<gene>
    <name evidence="11" type="ORF">FJM51_07030</name>
</gene>
<keyword evidence="7 8" id="KW-0472">Membrane</keyword>
<feature type="transmembrane region" description="Helical" evidence="8">
    <location>
        <begin position="31"/>
        <end position="57"/>
    </location>
</feature>
<keyword evidence="12" id="KW-1185">Reference proteome</keyword>
<comment type="caution">
    <text evidence="11">The sequence shown here is derived from an EMBL/GenBank/DDBJ whole genome shotgun (WGS) entry which is preliminary data.</text>
</comment>
<dbReference type="GO" id="GO:0042953">
    <property type="term" value="P:lipoprotein transport"/>
    <property type="evidence" value="ECO:0007669"/>
    <property type="project" value="InterPro"/>
</dbReference>
<keyword evidence="11" id="KW-0449">Lipoprotein</keyword>
<evidence type="ECO:0000256" key="5">
    <source>
        <dbReference type="ARBA" id="ARBA00022692"/>
    </source>
</evidence>
<comment type="similarity">
    <text evidence="2">Belongs to the ABC-4 integral membrane protein family. LolC/E subfamily.</text>
</comment>
<dbReference type="InterPro" id="IPR025857">
    <property type="entry name" value="MacB_PCD"/>
</dbReference>
<organism evidence="11 12">
    <name type="scientific">Amaricoccus solimangrovi</name>
    <dbReference type="NCBI Taxonomy" id="2589815"/>
    <lineage>
        <taxon>Bacteria</taxon>
        <taxon>Pseudomonadati</taxon>
        <taxon>Pseudomonadota</taxon>
        <taxon>Alphaproteobacteria</taxon>
        <taxon>Rhodobacterales</taxon>
        <taxon>Paracoccaceae</taxon>
        <taxon>Amaricoccus</taxon>
    </lineage>
</organism>
<feature type="transmembrane region" description="Helical" evidence="8">
    <location>
        <begin position="391"/>
        <end position="411"/>
    </location>
</feature>
<dbReference type="Pfam" id="PF02687">
    <property type="entry name" value="FtsX"/>
    <property type="match status" value="1"/>
</dbReference>
<sequence length="428" mass="46480">MSASTPPFSAFEWLIAWRYLRARRREGGISVIAWYALIGVMLGVATLIVVQAVMYGFREEFTEKILGANAHVTVYAAPSFDAEGNPDRLIADYDGWTARIGAIPGVTSAAPMIRGQVMISAHGRALGVEVMGIRPADLGEVPLLVHPEVQQGNLGDFGEGVAIGSGVARELGVTVGDVVTLISPDGMDTPFGTQPRINDYTVEYIFGMGRYDIDRTRVYMPFAEAQGYFNREAGADEIDVMVANPDRVEDLRAPLLAATAPRGEIWTWQQASGAFLSALDVERRVMFIILSLVVLIAAMNIISGLVMLVKNKGRDIGILRTMGLTRGAIMRVFFICGSMIGVVGTVLGVIVGCLFAFYIQEIQSVVEWVTGGSLWNPEIRYLTHIPARLRLVDVAAVAGTALILSFVITLMPARNAARLNPVEALRYE</sequence>
<evidence type="ECO:0000313" key="11">
    <source>
        <dbReference type="EMBL" id="TPE52170.1"/>
    </source>
</evidence>
<evidence type="ECO:0000259" key="9">
    <source>
        <dbReference type="Pfam" id="PF02687"/>
    </source>
</evidence>
<feature type="transmembrane region" description="Helical" evidence="8">
    <location>
        <begin position="285"/>
        <end position="309"/>
    </location>
</feature>
<keyword evidence="3" id="KW-0813">Transport</keyword>
<evidence type="ECO:0000256" key="4">
    <source>
        <dbReference type="ARBA" id="ARBA00022475"/>
    </source>
</evidence>
<evidence type="ECO:0000259" key="10">
    <source>
        <dbReference type="Pfam" id="PF12704"/>
    </source>
</evidence>
<dbReference type="PANTHER" id="PTHR30489">
    <property type="entry name" value="LIPOPROTEIN-RELEASING SYSTEM TRANSMEMBRANE PROTEIN LOLE"/>
    <property type="match status" value="1"/>
</dbReference>
<dbReference type="Pfam" id="PF12704">
    <property type="entry name" value="MacB_PCD"/>
    <property type="match status" value="1"/>
</dbReference>
<keyword evidence="4" id="KW-1003">Cell membrane</keyword>
<dbReference type="InterPro" id="IPR011925">
    <property type="entry name" value="LolCE_TM"/>
</dbReference>
<dbReference type="NCBIfam" id="TIGR02212">
    <property type="entry name" value="lolCE"/>
    <property type="match status" value="1"/>
</dbReference>
<feature type="domain" description="ABC3 transporter permease C-terminal" evidence="9">
    <location>
        <begin position="288"/>
        <end position="421"/>
    </location>
</feature>
<feature type="domain" description="MacB-like periplasmic core" evidence="10">
    <location>
        <begin position="36"/>
        <end position="254"/>
    </location>
</feature>
<dbReference type="Proteomes" id="UP000319255">
    <property type="component" value="Unassembled WGS sequence"/>
</dbReference>
<feature type="transmembrane region" description="Helical" evidence="8">
    <location>
        <begin position="330"/>
        <end position="359"/>
    </location>
</feature>
<evidence type="ECO:0000256" key="7">
    <source>
        <dbReference type="ARBA" id="ARBA00023136"/>
    </source>
</evidence>
<evidence type="ECO:0000256" key="8">
    <source>
        <dbReference type="SAM" id="Phobius"/>
    </source>
</evidence>
<dbReference type="GO" id="GO:0098797">
    <property type="term" value="C:plasma membrane protein complex"/>
    <property type="evidence" value="ECO:0007669"/>
    <property type="project" value="TreeGrafter"/>
</dbReference>
<evidence type="ECO:0000256" key="2">
    <source>
        <dbReference type="ARBA" id="ARBA00005236"/>
    </source>
</evidence>